<evidence type="ECO:0000256" key="10">
    <source>
        <dbReference type="ARBA" id="ARBA00022989"/>
    </source>
</evidence>
<dbReference type="InterPro" id="IPR000014">
    <property type="entry name" value="PAS"/>
</dbReference>
<keyword evidence="18" id="KW-1185">Reference proteome</keyword>
<keyword evidence="6 14" id="KW-0812">Transmembrane</keyword>
<dbReference type="EMBL" id="AP025730">
    <property type="protein sequence ID" value="BDI03098.1"/>
    <property type="molecule type" value="Genomic_DNA"/>
</dbReference>
<evidence type="ECO:0000256" key="13">
    <source>
        <dbReference type="SAM" id="MobiDB-lite"/>
    </source>
</evidence>
<dbReference type="PRINTS" id="PR00344">
    <property type="entry name" value="BCTRLSENSOR"/>
</dbReference>
<evidence type="ECO:0000259" key="15">
    <source>
        <dbReference type="PROSITE" id="PS50109"/>
    </source>
</evidence>
<dbReference type="InterPro" id="IPR035965">
    <property type="entry name" value="PAS-like_dom_sf"/>
</dbReference>
<dbReference type="SUPFAM" id="SSF55785">
    <property type="entry name" value="PYP-like sensor domain (PAS domain)"/>
    <property type="match status" value="1"/>
</dbReference>
<keyword evidence="10 14" id="KW-1133">Transmembrane helix</keyword>
<dbReference type="Gene3D" id="3.30.450.20">
    <property type="entry name" value="PAS domain"/>
    <property type="match status" value="1"/>
</dbReference>
<feature type="transmembrane region" description="Helical" evidence="14">
    <location>
        <begin position="150"/>
        <end position="171"/>
    </location>
</feature>
<gene>
    <name evidence="17" type="ORF">CATMQ487_00680</name>
</gene>
<keyword evidence="4" id="KW-0597">Phosphoprotein</keyword>
<dbReference type="Gene3D" id="1.10.287.130">
    <property type="match status" value="1"/>
</dbReference>
<evidence type="ECO:0000256" key="9">
    <source>
        <dbReference type="ARBA" id="ARBA00022840"/>
    </source>
</evidence>
<keyword evidence="12 14" id="KW-0472">Membrane</keyword>
<dbReference type="PANTHER" id="PTHR42878">
    <property type="entry name" value="TWO-COMPONENT HISTIDINE KINASE"/>
    <property type="match status" value="1"/>
</dbReference>
<evidence type="ECO:0000256" key="8">
    <source>
        <dbReference type="ARBA" id="ARBA00022777"/>
    </source>
</evidence>
<feature type="domain" description="PAS" evidence="16">
    <location>
        <begin position="329"/>
        <end position="365"/>
    </location>
</feature>
<dbReference type="Proteomes" id="UP001057498">
    <property type="component" value="Chromosome"/>
</dbReference>
<dbReference type="SMART" id="SM00091">
    <property type="entry name" value="PAS"/>
    <property type="match status" value="1"/>
</dbReference>
<dbReference type="InterPro" id="IPR005467">
    <property type="entry name" value="His_kinase_dom"/>
</dbReference>
<feature type="compositionally biased region" description="Pro residues" evidence="13">
    <location>
        <begin position="92"/>
        <end position="121"/>
    </location>
</feature>
<dbReference type="Gene3D" id="3.30.565.10">
    <property type="entry name" value="Histidine kinase-like ATPase, C-terminal domain"/>
    <property type="match status" value="1"/>
</dbReference>
<evidence type="ECO:0000256" key="5">
    <source>
        <dbReference type="ARBA" id="ARBA00022679"/>
    </source>
</evidence>
<accession>A0ABM7YFR8</accession>
<keyword evidence="11" id="KW-0902">Two-component regulatory system</keyword>
<evidence type="ECO:0000313" key="18">
    <source>
        <dbReference type="Proteomes" id="UP001057498"/>
    </source>
</evidence>
<dbReference type="InterPro" id="IPR036890">
    <property type="entry name" value="HATPase_C_sf"/>
</dbReference>
<dbReference type="SUPFAM" id="SSF47384">
    <property type="entry name" value="Homodimeric domain of signal transducing histidine kinase"/>
    <property type="match status" value="1"/>
</dbReference>
<dbReference type="SMART" id="SM00387">
    <property type="entry name" value="HATPase_c"/>
    <property type="match status" value="1"/>
</dbReference>
<evidence type="ECO:0000256" key="2">
    <source>
        <dbReference type="ARBA" id="ARBA00004141"/>
    </source>
</evidence>
<keyword evidence="7" id="KW-0547">Nucleotide-binding</keyword>
<evidence type="ECO:0000256" key="11">
    <source>
        <dbReference type="ARBA" id="ARBA00023012"/>
    </source>
</evidence>
<evidence type="ECO:0000313" key="17">
    <source>
        <dbReference type="EMBL" id="BDI03098.1"/>
    </source>
</evidence>
<dbReference type="PROSITE" id="PS50109">
    <property type="entry name" value="HIS_KIN"/>
    <property type="match status" value="1"/>
</dbReference>
<keyword evidence="9" id="KW-0067">ATP-binding</keyword>
<dbReference type="PROSITE" id="PS50112">
    <property type="entry name" value="PAS"/>
    <property type="match status" value="1"/>
</dbReference>
<dbReference type="InterPro" id="IPR003661">
    <property type="entry name" value="HisK_dim/P_dom"/>
</dbReference>
<comment type="catalytic activity">
    <reaction evidence="1">
        <text>ATP + protein L-histidine = ADP + protein N-phospho-L-histidine.</text>
        <dbReference type="EC" id="2.7.13.3"/>
    </reaction>
</comment>
<evidence type="ECO:0000256" key="7">
    <source>
        <dbReference type="ARBA" id="ARBA00022741"/>
    </source>
</evidence>
<feature type="transmembrane region" description="Helical" evidence="14">
    <location>
        <begin position="219"/>
        <end position="249"/>
    </location>
</feature>
<dbReference type="InterPro" id="IPR004358">
    <property type="entry name" value="Sig_transdc_His_kin-like_C"/>
</dbReference>
<dbReference type="CDD" id="cd00082">
    <property type="entry name" value="HisKA"/>
    <property type="match status" value="1"/>
</dbReference>
<evidence type="ECO:0000256" key="1">
    <source>
        <dbReference type="ARBA" id="ARBA00000085"/>
    </source>
</evidence>
<dbReference type="SMART" id="SM00388">
    <property type="entry name" value="HisKA"/>
    <property type="match status" value="1"/>
</dbReference>
<dbReference type="InterPro" id="IPR036097">
    <property type="entry name" value="HisK_dim/P_sf"/>
</dbReference>
<feature type="compositionally biased region" description="Low complexity" evidence="13">
    <location>
        <begin position="44"/>
        <end position="58"/>
    </location>
</feature>
<feature type="domain" description="Histidine kinase" evidence="15">
    <location>
        <begin position="470"/>
        <end position="684"/>
    </location>
</feature>
<proteinExistence type="predicted"/>
<dbReference type="Pfam" id="PF00512">
    <property type="entry name" value="HisKA"/>
    <property type="match status" value="1"/>
</dbReference>
<evidence type="ECO:0000256" key="4">
    <source>
        <dbReference type="ARBA" id="ARBA00022553"/>
    </source>
</evidence>
<keyword evidence="5" id="KW-0808">Transferase</keyword>
<organism evidence="17 18">
    <name type="scientific">Sphaerotilus microaerophilus</name>
    <dbReference type="NCBI Taxonomy" id="2914710"/>
    <lineage>
        <taxon>Bacteria</taxon>
        <taxon>Pseudomonadati</taxon>
        <taxon>Pseudomonadota</taxon>
        <taxon>Betaproteobacteria</taxon>
        <taxon>Burkholderiales</taxon>
        <taxon>Sphaerotilaceae</taxon>
        <taxon>Sphaerotilus</taxon>
    </lineage>
</organism>
<dbReference type="Pfam" id="PF25323">
    <property type="entry name" value="6TM_PilS"/>
    <property type="match status" value="1"/>
</dbReference>
<dbReference type="InterPro" id="IPR003594">
    <property type="entry name" value="HATPase_dom"/>
</dbReference>
<dbReference type="InterPro" id="IPR050351">
    <property type="entry name" value="BphY/WalK/GraS-like"/>
</dbReference>
<reference evidence="17" key="1">
    <citation type="submission" date="2022-04" db="EMBL/GenBank/DDBJ databases">
        <title>Whole genome sequence of Sphaerotilus sp. FB-5.</title>
        <authorList>
            <person name="Takeda M."/>
            <person name="Narihara S."/>
            <person name="Akimoto M."/>
            <person name="Akimoto R."/>
            <person name="Nishiyashiki S."/>
            <person name="Murakami T."/>
        </authorList>
    </citation>
    <scope>NUCLEOTIDE SEQUENCE</scope>
    <source>
        <strain evidence="17">FB-5</strain>
    </source>
</reference>
<feature type="region of interest" description="Disordered" evidence="13">
    <location>
        <begin position="1"/>
        <end position="126"/>
    </location>
</feature>
<evidence type="ECO:0000256" key="14">
    <source>
        <dbReference type="SAM" id="Phobius"/>
    </source>
</evidence>
<evidence type="ECO:0000256" key="6">
    <source>
        <dbReference type="ARBA" id="ARBA00022692"/>
    </source>
</evidence>
<evidence type="ECO:0000256" key="12">
    <source>
        <dbReference type="ARBA" id="ARBA00023136"/>
    </source>
</evidence>
<dbReference type="SUPFAM" id="SSF55874">
    <property type="entry name" value="ATPase domain of HSP90 chaperone/DNA topoisomerase II/histidine kinase"/>
    <property type="match status" value="1"/>
</dbReference>
<feature type="transmembrane region" description="Helical" evidence="14">
    <location>
        <begin position="177"/>
        <end position="198"/>
    </location>
</feature>
<evidence type="ECO:0000256" key="3">
    <source>
        <dbReference type="ARBA" id="ARBA00012438"/>
    </source>
</evidence>
<dbReference type="EC" id="2.7.13.3" evidence="3"/>
<comment type="subcellular location">
    <subcellularLocation>
        <location evidence="2">Membrane</location>
        <topology evidence="2">Multi-pass membrane protein</topology>
    </subcellularLocation>
</comment>
<dbReference type="CDD" id="cd00130">
    <property type="entry name" value="PAS"/>
    <property type="match status" value="1"/>
</dbReference>
<name>A0ABM7YFR8_9BURK</name>
<keyword evidence="8" id="KW-0418">Kinase</keyword>
<protein>
    <recommendedName>
        <fullName evidence="3">histidine kinase</fullName>
        <ecNumber evidence="3">2.7.13.3</ecNumber>
    </recommendedName>
</protein>
<sequence>MSRAEPDLSAVPPRGDSWFHHLGDGTGLTQPSDLDPAAAPPLSGPAATAAQVVTTAPATPRPSAPALPTGAAPRPDSHADTPTRPLRAPAPLTSPTPPASSRPAPGGPPAPGTAPSGPPSPEGAAEAATAAASPIVGVPPAFARIFRAFAVARALLGLLLLLIQGLLALVASSAPNLLPLLLCGGYAAVGVGTLIWTARSSAPVSRAGKLGQRGWLGTVGVDLVVFSLLLFLAGAGMNVAALFVLPVLMAATLMARRPAMAVAAGVVLVQLGHAAWNGLTGGEFASQVTQAGLTGAGMLAIAALTSELAQRLARQELAARNTLELARQQARLNRLMIEEMPDGVMVVDRHGRVRAANPAAVALIGAARTRRFLPFDLAGRAPWQPLIAALQEGFATGTWPQGGQELALRLEPSPGAPAEERQLRLRMRFTRRQHASGEEELGVLFVEDMRTLRARAQQEKLAAMGRVSAGIAHEIRNPLAAIAQANALLAEDLTQPSQARLARMVADNVERLQRIVDDMLEVAPGAPREAPVIDLGLQVEALCAEWARTAGLPTSDASPLYVDCGEEPISVRFDPEHLRRVLINLLDNALRHGSGQPQAVWVRTVALGPMQAALSVSSDGRPIAPDVEPYLFEPFFSTRSRGSGLGLYICRELCERYGATIEYQPRGAGARHRNAFIVTLPRLPTTDTSARARLI</sequence>
<dbReference type="Pfam" id="PF13188">
    <property type="entry name" value="PAS_8"/>
    <property type="match status" value="1"/>
</dbReference>
<dbReference type="Pfam" id="PF02518">
    <property type="entry name" value="HATPase_c"/>
    <property type="match status" value="1"/>
</dbReference>
<evidence type="ECO:0000259" key="16">
    <source>
        <dbReference type="PROSITE" id="PS50112"/>
    </source>
</evidence>
<dbReference type="PANTHER" id="PTHR42878:SF7">
    <property type="entry name" value="SENSOR HISTIDINE KINASE GLRK"/>
    <property type="match status" value="1"/>
</dbReference>